<keyword evidence="2 5" id="KW-0812">Transmembrane</keyword>
<feature type="transmembrane region" description="Helical" evidence="5">
    <location>
        <begin position="10"/>
        <end position="27"/>
    </location>
</feature>
<reference evidence="7" key="1">
    <citation type="submission" date="2020-05" db="EMBL/GenBank/DDBJ databases">
        <authorList>
            <person name="Chiriac C."/>
            <person name="Salcher M."/>
            <person name="Ghai R."/>
            <person name="Kavagutti S V."/>
        </authorList>
    </citation>
    <scope>NUCLEOTIDE SEQUENCE</scope>
</reference>
<evidence type="ECO:0000256" key="3">
    <source>
        <dbReference type="ARBA" id="ARBA00022989"/>
    </source>
</evidence>
<feature type="domain" description="RDD" evidence="6">
    <location>
        <begin position="4"/>
        <end position="106"/>
    </location>
</feature>
<dbReference type="AlphaFoldDB" id="A0A6J6T563"/>
<dbReference type="Pfam" id="PF06271">
    <property type="entry name" value="RDD"/>
    <property type="match status" value="1"/>
</dbReference>
<organism evidence="7">
    <name type="scientific">freshwater metagenome</name>
    <dbReference type="NCBI Taxonomy" id="449393"/>
    <lineage>
        <taxon>unclassified sequences</taxon>
        <taxon>metagenomes</taxon>
        <taxon>ecological metagenomes</taxon>
    </lineage>
</organism>
<name>A0A6J6T563_9ZZZZ</name>
<evidence type="ECO:0000313" key="7">
    <source>
        <dbReference type="EMBL" id="CAB4742138.1"/>
    </source>
</evidence>
<comment type="subcellular location">
    <subcellularLocation>
        <location evidence="1">Membrane</location>
        <topology evidence="1">Multi-pass membrane protein</topology>
    </subcellularLocation>
</comment>
<accession>A0A6J6T563</accession>
<evidence type="ECO:0000256" key="2">
    <source>
        <dbReference type="ARBA" id="ARBA00022692"/>
    </source>
</evidence>
<gene>
    <name evidence="7" type="ORF">UFOPK2782_00980</name>
</gene>
<evidence type="ECO:0000256" key="4">
    <source>
        <dbReference type="ARBA" id="ARBA00023136"/>
    </source>
</evidence>
<sequence>MVKAGTGRRFLALLIDWLMCLMISGLAGFGSRSISTLAIFFIEVTILTTLQQASAGQRILGLRVVDFTNYGIVPAKKILIRTFLICLVLPAVFTREGRGLHDWVANSVVVRNPKLNA</sequence>
<evidence type="ECO:0000259" key="6">
    <source>
        <dbReference type="Pfam" id="PF06271"/>
    </source>
</evidence>
<protein>
    <submittedName>
        <fullName evidence="7">Unannotated protein</fullName>
    </submittedName>
</protein>
<keyword evidence="3 5" id="KW-1133">Transmembrane helix</keyword>
<proteinExistence type="predicted"/>
<dbReference type="InterPro" id="IPR010432">
    <property type="entry name" value="RDD"/>
</dbReference>
<dbReference type="EMBL" id="CAEZYS010000148">
    <property type="protein sequence ID" value="CAB4742138.1"/>
    <property type="molecule type" value="Genomic_DNA"/>
</dbReference>
<evidence type="ECO:0000256" key="1">
    <source>
        <dbReference type="ARBA" id="ARBA00004141"/>
    </source>
</evidence>
<evidence type="ECO:0000256" key="5">
    <source>
        <dbReference type="SAM" id="Phobius"/>
    </source>
</evidence>
<keyword evidence="4 5" id="KW-0472">Membrane</keyword>